<reference evidence="1" key="2">
    <citation type="submission" date="2023-03" db="EMBL/GenBank/DDBJ databases">
        <authorList>
            <person name="Zajac M."/>
            <person name="Kwit R."/>
            <person name="Wasyl D."/>
        </authorList>
    </citation>
    <scope>NUCLEOTIDE SEQUENCE</scope>
    <source>
        <strain evidence="1">691B_2</strain>
    </source>
</reference>
<accession>A0AAW7KBJ8</accession>
<proteinExistence type="predicted"/>
<sequence length="79" mass="8676">MGEFWLISEGVASVPAVYQFLSLGQKSKVIFVPGSFLVLHFKINDTSGIGIISSYWLSRVTTGHSFAFEKPVPLSLTIK</sequence>
<comment type="caution">
    <text evidence="1">The sequence shown here is derived from an EMBL/GenBank/DDBJ whole genome shotgun (WGS) entry which is preliminary data.</text>
</comment>
<reference evidence="1" key="1">
    <citation type="journal article" date="2023" name="Pathogens">
        <title>Prevalence of Enterococcus spp. and the Whole-Genome Characteristics of Enterococcus faecium and Enterococcus faecalis Strains Isolated from Free-Living Birds in Poland.</title>
        <authorList>
            <person name="Kwit R."/>
            <person name="Zajac M."/>
            <person name="Smialowska-Weglinska A."/>
            <person name="Skarzynska M."/>
            <person name="Bomba A."/>
            <person name="Lalak A."/>
            <person name="Skrzypiec E."/>
            <person name="Wojdat D."/>
            <person name="Koza W."/>
            <person name="Mikos-Wojewoda E."/>
            <person name="Pasim P."/>
            <person name="Skora M."/>
            <person name="Polak M."/>
            <person name="Wiacek J."/>
            <person name="Wasyl D."/>
        </authorList>
    </citation>
    <scope>NUCLEOTIDE SEQUENCE</scope>
    <source>
        <strain evidence="1">691B_2</strain>
    </source>
</reference>
<evidence type="ECO:0000313" key="1">
    <source>
        <dbReference type="EMBL" id="MDN3192618.1"/>
    </source>
</evidence>
<name>A0AAW7KBJ8_ENTFL</name>
<gene>
    <name evidence="1" type="ORF">P0E79_09005</name>
</gene>
<dbReference type="Proteomes" id="UP001173174">
    <property type="component" value="Unassembled WGS sequence"/>
</dbReference>
<dbReference type="AlphaFoldDB" id="A0AAW7KBJ8"/>
<dbReference type="RefSeq" id="WP_002379177.1">
    <property type="nucleotide sequence ID" value="NZ_CP128464.1"/>
</dbReference>
<organism evidence="1 2">
    <name type="scientific">Enterococcus faecalis</name>
    <name type="common">Streptococcus faecalis</name>
    <dbReference type="NCBI Taxonomy" id="1351"/>
    <lineage>
        <taxon>Bacteria</taxon>
        <taxon>Bacillati</taxon>
        <taxon>Bacillota</taxon>
        <taxon>Bacilli</taxon>
        <taxon>Lactobacillales</taxon>
        <taxon>Enterococcaceae</taxon>
        <taxon>Enterococcus</taxon>
    </lineage>
</organism>
<dbReference type="EMBL" id="JAREWH010000007">
    <property type="protein sequence ID" value="MDN3192618.1"/>
    <property type="molecule type" value="Genomic_DNA"/>
</dbReference>
<evidence type="ECO:0000313" key="2">
    <source>
        <dbReference type="Proteomes" id="UP001173174"/>
    </source>
</evidence>
<protein>
    <submittedName>
        <fullName evidence="1">Uncharacterized protein</fullName>
    </submittedName>
</protein>